<dbReference type="eggNOG" id="COG0661">
    <property type="taxonomic scope" value="Bacteria"/>
</dbReference>
<feature type="domain" description="Protein kinase" evidence="3">
    <location>
        <begin position="119"/>
        <end position="495"/>
    </location>
</feature>
<comment type="similarity">
    <text evidence="1">Belongs to the protein kinase superfamily. ADCK protein kinase family.</text>
</comment>
<feature type="transmembrane region" description="Helical" evidence="2">
    <location>
        <begin position="527"/>
        <end position="543"/>
    </location>
</feature>
<dbReference type="GO" id="GO:0004672">
    <property type="term" value="F:protein kinase activity"/>
    <property type="evidence" value="ECO:0007669"/>
    <property type="project" value="InterPro"/>
</dbReference>
<dbReference type="AlphaFoldDB" id="A0A074LIQ3"/>
<sequence>MKRNSLYRIFAIVFMAAGFFLRILWFQKRHPGKMSAETTQQWEALLRKVAWKYKRKALRLEGLLIKLGQFLSARADVVPPVVIQELTDLVDQVPAVPWDEAKAVLESEWEAPYGSILHKISEKPVASASIGEVYHAFLHDGTEVAVKIQRPGIEKIIRADFRAIRIVLWMADKFTKMGKQADLPALYREMAYVIGDELNFKQELKNGEYFAERYQNNPDLYIPKYFPAYCTRRVLVMEWMEGARINDYGYLAQHGVDRSELAKKLFKAVAEQLFFEGKFHADPHPGNIMVQPDGRIVLIDFGMVGTIKPADAKQIQDLVMGLVLKDYGQVIDALEKLRFLLPHANRRELERVMELAMRFYDEQDLKNVDYDAVQHIMEDIQSVIRQQPIQLPSEFIFLGRALSTFIGVLYGLDPEIELVEVGKPIVNEWLKRNGAGATGDGESASRTSTILKTVQKYALDIGRQLLKLPRQLQDALDEPRRRTEWEKVKQKNQFLHEVYASRKRYAFCTVLLSLAVAALGYYFGDRWLLWGGAGVGVIALLWYRNSAVKHLRWIEELR</sequence>
<dbReference type="CDD" id="cd05121">
    <property type="entry name" value="ABC1_ADCK3-like"/>
    <property type="match status" value="1"/>
</dbReference>
<dbReference type="PANTHER" id="PTHR10566">
    <property type="entry name" value="CHAPERONE-ACTIVITY OF BC1 COMPLEX CABC1 -RELATED"/>
    <property type="match status" value="1"/>
</dbReference>
<gene>
    <name evidence="4" type="ORF">EL26_17355</name>
</gene>
<protein>
    <recommendedName>
        <fullName evidence="3">Protein kinase domain-containing protein</fullName>
    </recommendedName>
</protein>
<evidence type="ECO:0000256" key="2">
    <source>
        <dbReference type="SAM" id="Phobius"/>
    </source>
</evidence>
<dbReference type="RefSeq" id="WP_038091361.1">
    <property type="nucleotide sequence ID" value="NZ_JMIR01000028.1"/>
</dbReference>
<dbReference type="PANTHER" id="PTHR10566:SF113">
    <property type="entry name" value="PROTEIN ACTIVITY OF BC1 COMPLEX KINASE 7, CHLOROPLASTIC"/>
    <property type="match status" value="1"/>
</dbReference>
<keyword evidence="2" id="KW-0472">Membrane</keyword>
<dbReference type="PROSITE" id="PS50011">
    <property type="entry name" value="PROTEIN_KINASE_DOM"/>
    <property type="match status" value="1"/>
</dbReference>
<keyword evidence="2" id="KW-1133">Transmembrane helix</keyword>
<evidence type="ECO:0000256" key="1">
    <source>
        <dbReference type="ARBA" id="ARBA00009670"/>
    </source>
</evidence>
<dbReference type="InterPro" id="IPR004147">
    <property type="entry name" value="ABC1_dom"/>
</dbReference>
<comment type="caution">
    <text evidence="4">The sequence shown here is derived from an EMBL/GenBank/DDBJ whole genome shotgun (WGS) entry which is preliminary data.</text>
</comment>
<feature type="transmembrane region" description="Helical" evidence="2">
    <location>
        <begin position="505"/>
        <end position="521"/>
    </location>
</feature>
<reference evidence="4 5" key="1">
    <citation type="journal article" date="2013" name="Int. J. Syst. Evol. Microbiol.">
        <title>Tumebacillus flagellatus sp. nov., an alpha-amylase/pullulanase-producing bacterium isolated from cassava wastewater.</title>
        <authorList>
            <person name="Wang Q."/>
            <person name="Xie N."/>
            <person name="Qin Y."/>
            <person name="Shen N."/>
            <person name="Zhu J."/>
            <person name="Mi H."/>
            <person name="Huang R."/>
        </authorList>
    </citation>
    <scope>NUCLEOTIDE SEQUENCE [LARGE SCALE GENOMIC DNA]</scope>
    <source>
        <strain evidence="4 5">GST4</strain>
    </source>
</reference>
<feature type="transmembrane region" description="Helical" evidence="2">
    <location>
        <begin position="6"/>
        <end position="25"/>
    </location>
</feature>
<keyword evidence="5" id="KW-1185">Reference proteome</keyword>
<evidence type="ECO:0000259" key="3">
    <source>
        <dbReference type="PROSITE" id="PS50011"/>
    </source>
</evidence>
<dbReference type="Gene3D" id="1.10.510.10">
    <property type="entry name" value="Transferase(Phosphotransferase) domain 1"/>
    <property type="match status" value="1"/>
</dbReference>
<evidence type="ECO:0000313" key="4">
    <source>
        <dbReference type="EMBL" id="KEO82076.1"/>
    </source>
</evidence>
<dbReference type="EMBL" id="JMIR01000028">
    <property type="protein sequence ID" value="KEO82076.1"/>
    <property type="molecule type" value="Genomic_DNA"/>
</dbReference>
<name>A0A074LIQ3_9BACL</name>
<dbReference type="Pfam" id="PF03109">
    <property type="entry name" value="ABC1"/>
    <property type="match status" value="1"/>
</dbReference>
<accession>A0A074LIQ3</accession>
<dbReference type="Proteomes" id="UP000027931">
    <property type="component" value="Unassembled WGS sequence"/>
</dbReference>
<dbReference type="GO" id="GO:0005524">
    <property type="term" value="F:ATP binding"/>
    <property type="evidence" value="ECO:0007669"/>
    <property type="project" value="InterPro"/>
</dbReference>
<dbReference type="InterPro" id="IPR000719">
    <property type="entry name" value="Prot_kinase_dom"/>
</dbReference>
<proteinExistence type="inferred from homology"/>
<dbReference type="SUPFAM" id="SSF56112">
    <property type="entry name" value="Protein kinase-like (PK-like)"/>
    <property type="match status" value="1"/>
</dbReference>
<dbReference type="STRING" id="1157490.EL26_17355"/>
<dbReference type="OrthoDB" id="9795390at2"/>
<organism evidence="4 5">
    <name type="scientific">Tumebacillus flagellatus</name>
    <dbReference type="NCBI Taxonomy" id="1157490"/>
    <lineage>
        <taxon>Bacteria</taxon>
        <taxon>Bacillati</taxon>
        <taxon>Bacillota</taxon>
        <taxon>Bacilli</taxon>
        <taxon>Bacillales</taxon>
        <taxon>Alicyclobacillaceae</taxon>
        <taxon>Tumebacillus</taxon>
    </lineage>
</organism>
<evidence type="ECO:0000313" key="5">
    <source>
        <dbReference type="Proteomes" id="UP000027931"/>
    </source>
</evidence>
<dbReference type="InterPro" id="IPR050154">
    <property type="entry name" value="UbiB_kinase"/>
</dbReference>
<keyword evidence="2" id="KW-0812">Transmembrane</keyword>
<dbReference type="InterPro" id="IPR011009">
    <property type="entry name" value="Kinase-like_dom_sf"/>
</dbReference>